<gene>
    <name evidence="2" type="primary">SELRC1_1</name>
    <name evidence="2" type="ORF">MS3_00008317</name>
</gene>
<dbReference type="CTD" id="24588689"/>
<dbReference type="KEGG" id="shx:MS3_00008317"/>
<sequence length="336" mass="37319">MTDSGILSFKTPEEMHEYMKNIGLGFEYSCIRENNPVSCHSWALWFSNYKRLVTNGADILKANCFKRNYGDSCYQYGSLKVVGDKGVLRDSFEAFRAFEHGCKAGKQGKCCQAAGRLVADGIASHAPNLSVAMSLFELGCQNRVPESCFHLGGAAMVLAKENDKSTNSEKSPNPTGSNDSSRLRVEAFKAWMEGCKLGHEFCCRNIAKMYSNGDGVEMDELKAKDFLLKADQLATHNNVTHTSTTNTAVNKTGYWSQPMCTIGLVWNPVKAPDIRFSSSQFRKQHPRHEKAVSRTSLAEAIYAWSCVSISRGRADPPHSRPYQGIWGRISSALRRT</sequence>
<organism evidence="2 3">
    <name type="scientific">Schistosoma haematobium</name>
    <name type="common">Blood fluke</name>
    <dbReference type="NCBI Taxonomy" id="6185"/>
    <lineage>
        <taxon>Eukaryota</taxon>
        <taxon>Metazoa</taxon>
        <taxon>Spiralia</taxon>
        <taxon>Lophotrochozoa</taxon>
        <taxon>Platyhelminthes</taxon>
        <taxon>Trematoda</taxon>
        <taxon>Digenea</taxon>
        <taxon>Strigeidida</taxon>
        <taxon>Schistosomatoidea</taxon>
        <taxon>Schistosomatidae</taxon>
        <taxon>Schistosoma</taxon>
    </lineage>
</organism>
<dbReference type="InterPro" id="IPR040239">
    <property type="entry name" value="HcpB-like"/>
</dbReference>
<dbReference type="InterPro" id="IPR011990">
    <property type="entry name" value="TPR-like_helical_dom_sf"/>
</dbReference>
<dbReference type="PANTHER" id="PTHR13891:SF1">
    <property type="entry name" value="CYTOCHROME C OXIDASE ASSEMBLY FACTOR 7"/>
    <property type="match status" value="1"/>
</dbReference>
<feature type="region of interest" description="Disordered" evidence="1">
    <location>
        <begin position="161"/>
        <end position="180"/>
    </location>
</feature>
<dbReference type="Proteomes" id="UP000471633">
    <property type="component" value="Unassembled WGS sequence"/>
</dbReference>
<comment type="caution">
    <text evidence="2">The sequence shown here is derived from an EMBL/GenBank/DDBJ whole genome shotgun (WGS) entry which is preliminary data.</text>
</comment>
<dbReference type="SUPFAM" id="SSF81901">
    <property type="entry name" value="HCP-like"/>
    <property type="match status" value="2"/>
</dbReference>
<keyword evidence="3" id="KW-1185">Reference proteome</keyword>
<dbReference type="GO" id="GO:0005758">
    <property type="term" value="C:mitochondrial intermembrane space"/>
    <property type="evidence" value="ECO:0007669"/>
    <property type="project" value="TreeGrafter"/>
</dbReference>
<reference evidence="2" key="2">
    <citation type="journal article" date="2019" name="Gigascience">
        <title>High-quality Schistosoma haematobium genome achieved by single-molecule and long-range sequencing.</title>
        <authorList>
            <person name="Stroehlein A.J."/>
            <person name="Korhonen P.K."/>
            <person name="Chong T.M."/>
            <person name="Lim Y.L."/>
            <person name="Chan K.G."/>
            <person name="Webster B."/>
            <person name="Rollinson D."/>
            <person name="Brindley P.J."/>
            <person name="Gasser R.B."/>
            <person name="Young N.D."/>
        </authorList>
    </citation>
    <scope>NUCLEOTIDE SEQUENCE</scope>
</reference>
<feature type="compositionally biased region" description="Polar residues" evidence="1">
    <location>
        <begin position="168"/>
        <end position="180"/>
    </location>
</feature>
<dbReference type="EMBL" id="AMPZ03000006">
    <property type="protein sequence ID" value="KAH9581070.1"/>
    <property type="molecule type" value="Genomic_DNA"/>
</dbReference>
<dbReference type="AlphaFoldDB" id="A0A922IJM4"/>
<name>A0A922IJM4_SCHHA</name>
<proteinExistence type="predicted"/>
<dbReference type="Gene3D" id="1.25.40.10">
    <property type="entry name" value="Tetratricopeptide repeat domain"/>
    <property type="match status" value="1"/>
</dbReference>
<protein>
    <submittedName>
        <fullName evidence="2">Cytochrome c oxidase assembly factor 7</fullName>
    </submittedName>
</protein>
<evidence type="ECO:0000256" key="1">
    <source>
        <dbReference type="SAM" id="MobiDB-lite"/>
    </source>
</evidence>
<reference evidence="2" key="3">
    <citation type="submission" date="2021-06" db="EMBL/GenBank/DDBJ databases">
        <title>Chromosome-level genome assembly for S. haematobium.</title>
        <authorList>
            <person name="Stroehlein A.J."/>
        </authorList>
    </citation>
    <scope>NUCLEOTIDE SEQUENCE</scope>
</reference>
<dbReference type="PANTHER" id="PTHR13891">
    <property type="entry name" value="CYTOCHROME C OXIDASE ASSEMBLY FACTOR 7"/>
    <property type="match status" value="1"/>
</dbReference>
<dbReference type="RefSeq" id="XP_035585798.2">
    <property type="nucleotide sequence ID" value="XM_035732799.2"/>
</dbReference>
<reference evidence="2" key="4">
    <citation type="journal article" date="2022" name="PLoS Pathog.">
        <title>Chromosome-level genome of Schistosoma haematobium underpins genome-wide explorations of molecular variation.</title>
        <authorList>
            <person name="Stroehlein A.J."/>
            <person name="Korhonen P.K."/>
            <person name="Lee V.V."/>
            <person name="Ralph S.A."/>
            <person name="Mentink-Kane M."/>
            <person name="You H."/>
            <person name="McManus D.P."/>
            <person name="Tchuente L.T."/>
            <person name="Stothard J.R."/>
            <person name="Kaur P."/>
            <person name="Dudchenko O."/>
            <person name="Aiden E.L."/>
            <person name="Yang B."/>
            <person name="Yang H."/>
            <person name="Emery A.M."/>
            <person name="Webster B.L."/>
            <person name="Brindley P.J."/>
            <person name="Rollinson D."/>
            <person name="Chang B.C.H."/>
            <person name="Gasser R.B."/>
            <person name="Young N.D."/>
        </authorList>
    </citation>
    <scope>NUCLEOTIDE SEQUENCE</scope>
</reference>
<evidence type="ECO:0000313" key="3">
    <source>
        <dbReference type="Proteomes" id="UP000471633"/>
    </source>
</evidence>
<reference evidence="2" key="1">
    <citation type="journal article" date="2012" name="Nat. Genet.">
        <title>Whole-genome sequence of Schistosoma haematobium.</title>
        <authorList>
            <person name="Young N.D."/>
            <person name="Jex A.R."/>
            <person name="Li B."/>
            <person name="Liu S."/>
            <person name="Yang L."/>
            <person name="Xiong Z."/>
            <person name="Li Y."/>
            <person name="Cantacessi C."/>
            <person name="Hall R.S."/>
            <person name="Xu X."/>
            <person name="Chen F."/>
            <person name="Wu X."/>
            <person name="Zerlotini A."/>
            <person name="Oliveira G."/>
            <person name="Hofmann A."/>
            <person name="Zhang G."/>
            <person name="Fang X."/>
            <person name="Kang Y."/>
            <person name="Campbell B.E."/>
            <person name="Loukas A."/>
            <person name="Ranganathan S."/>
            <person name="Rollinson D."/>
            <person name="Rinaldi G."/>
            <person name="Brindley P.J."/>
            <person name="Yang H."/>
            <person name="Wang J."/>
            <person name="Wang J."/>
            <person name="Gasser R.B."/>
        </authorList>
    </citation>
    <scope>NUCLEOTIDE SEQUENCE</scope>
</reference>
<dbReference type="GeneID" id="24588689"/>
<evidence type="ECO:0000313" key="2">
    <source>
        <dbReference type="EMBL" id="KAH9581070.1"/>
    </source>
</evidence>
<accession>A0A922IJM4</accession>